<dbReference type="InterPro" id="IPR020904">
    <property type="entry name" value="Sc_DH/Rdtase_CS"/>
</dbReference>
<dbReference type="InterPro" id="IPR036291">
    <property type="entry name" value="NAD(P)-bd_dom_sf"/>
</dbReference>
<sequence>MSTQRFDPAHVAVVTGAARGIGLGIATQLARQGLTVALLDRDGGALDEAVGALAAAGLKAFGATADLTDSAAVNDAFAQVVARAGRVDHLVNNAGAVRDMRFLKMTDDDWDLVIDTNLRSQFLCCRAALPGMVERGYGRVVNISSRAWLGGFGQANYSAAKGGVVSLTRSLAIEFASKGITVNAVAPGIVDTPLFRGFAPEVQARLQKSVPVQRIGSADDIANAVSFFLDPQSSYVTGQTLYVCGGRSLSSPSV</sequence>
<dbReference type="PANTHER" id="PTHR42760">
    <property type="entry name" value="SHORT-CHAIN DEHYDROGENASES/REDUCTASES FAMILY MEMBER"/>
    <property type="match status" value="1"/>
</dbReference>
<accession>A0A375CF75</accession>
<comment type="caution">
    <text evidence="4">The sequence shown here is derived from an EMBL/GenBank/DDBJ whole genome shotgun (WGS) entry which is preliminary data.</text>
</comment>
<organism evidence="4">
    <name type="scientific">Cupriavidus taiwanensis</name>
    <dbReference type="NCBI Taxonomy" id="164546"/>
    <lineage>
        <taxon>Bacteria</taxon>
        <taxon>Pseudomonadati</taxon>
        <taxon>Pseudomonadota</taxon>
        <taxon>Betaproteobacteria</taxon>
        <taxon>Burkholderiales</taxon>
        <taxon>Burkholderiaceae</taxon>
        <taxon>Cupriavidus</taxon>
    </lineage>
</organism>
<evidence type="ECO:0000259" key="3">
    <source>
        <dbReference type="SMART" id="SM00822"/>
    </source>
</evidence>
<dbReference type="PANTHER" id="PTHR42760:SF40">
    <property type="entry name" value="3-OXOACYL-[ACYL-CARRIER-PROTEIN] REDUCTASE, CHLOROPLASTIC"/>
    <property type="match status" value="1"/>
</dbReference>
<dbReference type="AlphaFoldDB" id="A0A375CF75"/>
<evidence type="ECO:0000256" key="2">
    <source>
        <dbReference type="ARBA" id="ARBA00023002"/>
    </source>
</evidence>
<evidence type="ECO:0000256" key="1">
    <source>
        <dbReference type="ARBA" id="ARBA00006484"/>
    </source>
</evidence>
<protein>
    <submittedName>
        <fullName evidence="4">3-oxoacyl-(Acyl-carrier-protein) reductase FabG</fullName>
        <ecNumber evidence="4">1.1.1.100</ecNumber>
    </submittedName>
</protein>
<dbReference type="EMBL" id="OFSP01000039">
    <property type="protein sequence ID" value="SOY68722.1"/>
    <property type="molecule type" value="Genomic_DNA"/>
</dbReference>
<dbReference type="Gene3D" id="3.40.50.720">
    <property type="entry name" value="NAD(P)-binding Rossmann-like Domain"/>
    <property type="match status" value="1"/>
</dbReference>
<dbReference type="GO" id="GO:0004316">
    <property type="term" value="F:3-oxoacyl-[acyl-carrier-protein] reductase (NADPH) activity"/>
    <property type="evidence" value="ECO:0007669"/>
    <property type="project" value="UniProtKB-EC"/>
</dbReference>
<dbReference type="PRINTS" id="PR00081">
    <property type="entry name" value="GDHRDH"/>
</dbReference>
<dbReference type="InterPro" id="IPR057326">
    <property type="entry name" value="KR_dom"/>
</dbReference>
<keyword evidence="2 4" id="KW-0560">Oxidoreductase</keyword>
<dbReference type="SUPFAM" id="SSF51735">
    <property type="entry name" value="NAD(P)-binding Rossmann-fold domains"/>
    <property type="match status" value="1"/>
</dbReference>
<dbReference type="NCBIfam" id="NF009466">
    <property type="entry name" value="PRK12826.1-2"/>
    <property type="match status" value="1"/>
</dbReference>
<dbReference type="EC" id="1.1.1.100" evidence="4"/>
<dbReference type="PROSITE" id="PS00061">
    <property type="entry name" value="ADH_SHORT"/>
    <property type="match status" value="1"/>
</dbReference>
<dbReference type="PRINTS" id="PR00080">
    <property type="entry name" value="SDRFAMILY"/>
</dbReference>
<dbReference type="GO" id="GO:0030497">
    <property type="term" value="P:fatty acid elongation"/>
    <property type="evidence" value="ECO:0007669"/>
    <property type="project" value="TreeGrafter"/>
</dbReference>
<feature type="domain" description="Ketoreductase" evidence="3">
    <location>
        <begin position="10"/>
        <end position="188"/>
    </location>
</feature>
<dbReference type="FunFam" id="3.40.50.720:FF:000173">
    <property type="entry name" value="3-oxoacyl-[acyl-carrier protein] reductase"/>
    <property type="match status" value="1"/>
</dbReference>
<dbReference type="Proteomes" id="UP000256297">
    <property type="component" value="Chromosome CBM2589_a"/>
</dbReference>
<dbReference type="SMART" id="SM00822">
    <property type="entry name" value="PKS_KR"/>
    <property type="match status" value="1"/>
</dbReference>
<comment type="similarity">
    <text evidence="1">Belongs to the short-chain dehydrogenases/reductases (SDR) family.</text>
</comment>
<name>A0A375CF75_9BURK</name>
<proteinExistence type="inferred from homology"/>
<dbReference type="RefSeq" id="WP_116341015.1">
    <property type="nucleotide sequence ID" value="NZ_LT976857.1"/>
</dbReference>
<evidence type="ECO:0000313" key="4">
    <source>
        <dbReference type="EMBL" id="SOY68722.1"/>
    </source>
</evidence>
<gene>
    <name evidence="4" type="primary">fabG</name>
    <name evidence="4" type="ORF">CBM2589_A90192</name>
</gene>
<reference evidence="4" key="1">
    <citation type="submission" date="2018-01" db="EMBL/GenBank/DDBJ databases">
        <authorList>
            <person name="Clerissi C."/>
        </authorList>
    </citation>
    <scope>NUCLEOTIDE SEQUENCE</scope>
    <source>
        <strain evidence="4">Cupriavidus taiwanensis STM 3521</strain>
    </source>
</reference>
<dbReference type="Pfam" id="PF13561">
    <property type="entry name" value="adh_short_C2"/>
    <property type="match status" value="1"/>
</dbReference>
<dbReference type="InterPro" id="IPR002347">
    <property type="entry name" value="SDR_fam"/>
</dbReference>